<dbReference type="InterPro" id="IPR050528">
    <property type="entry name" value="L-type_Lectin-RKs"/>
</dbReference>
<keyword evidence="5" id="KW-1185">Reference proteome</keyword>
<dbReference type="EMBL" id="PDCK01000040">
    <property type="protein sequence ID" value="PRQ48539.1"/>
    <property type="molecule type" value="Genomic_DNA"/>
</dbReference>
<dbReference type="Gramene" id="PRQ48539">
    <property type="protein sequence ID" value="PRQ48539"/>
    <property type="gene ID" value="RchiOBHm_Chr2g0111821"/>
</dbReference>
<evidence type="ECO:0000256" key="1">
    <source>
        <dbReference type="ARBA" id="ARBA00022741"/>
    </source>
</evidence>
<dbReference type="InterPro" id="IPR000719">
    <property type="entry name" value="Prot_kinase_dom"/>
</dbReference>
<organism evidence="4 5">
    <name type="scientific">Rosa chinensis</name>
    <name type="common">China rose</name>
    <dbReference type="NCBI Taxonomy" id="74649"/>
    <lineage>
        <taxon>Eukaryota</taxon>
        <taxon>Viridiplantae</taxon>
        <taxon>Streptophyta</taxon>
        <taxon>Embryophyta</taxon>
        <taxon>Tracheophyta</taxon>
        <taxon>Spermatophyta</taxon>
        <taxon>Magnoliopsida</taxon>
        <taxon>eudicotyledons</taxon>
        <taxon>Gunneridae</taxon>
        <taxon>Pentapetalae</taxon>
        <taxon>rosids</taxon>
        <taxon>fabids</taxon>
        <taxon>Rosales</taxon>
        <taxon>Rosaceae</taxon>
        <taxon>Rosoideae</taxon>
        <taxon>Rosoideae incertae sedis</taxon>
        <taxon>Rosa</taxon>
    </lineage>
</organism>
<evidence type="ECO:0000313" key="4">
    <source>
        <dbReference type="EMBL" id="PRQ48539.1"/>
    </source>
</evidence>
<dbReference type="GO" id="GO:0005524">
    <property type="term" value="F:ATP binding"/>
    <property type="evidence" value="ECO:0007669"/>
    <property type="project" value="UniProtKB-KW"/>
</dbReference>
<keyword evidence="4" id="KW-0808">Transferase</keyword>
<name>A0A2P6RQ30_ROSCH</name>
<dbReference type="InterPro" id="IPR011009">
    <property type="entry name" value="Kinase-like_dom_sf"/>
</dbReference>
<dbReference type="PROSITE" id="PS50011">
    <property type="entry name" value="PROTEIN_KINASE_DOM"/>
    <property type="match status" value="1"/>
</dbReference>
<dbReference type="Pfam" id="PF07714">
    <property type="entry name" value="PK_Tyr_Ser-Thr"/>
    <property type="match status" value="1"/>
</dbReference>
<proteinExistence type="predicted"/>
<gene>
    <name evidence="4" type="ORF">RchiOBHm_Chr2g0111821</name>
</gene>
<dbReference type="InterPro" id="IPR001245">
    <property type="entry name" value="Ser-Thr/Tyr_kinase_cat_dom"/>
</dbReference>
<protein>
    <recommendedName>
        <fullName evidence="3">Protein kinase domain-containing protein</fullName>
    </recommendedName>
</protein>
<accession>A0A2P6RQ30</accession>
<evidence type="ECO:0000313" key="5">
    <source>
        <dbReference type="Proteomes" id="UP000238479"/>
    </source>
</evidence>
<evidence type="ECO:0000256" key="2">
    <source>
        <dbReference type="ARBA" id="ARBA00022840"/>
    </source>
</evidence>
<dbReference type="AlphaFoldDB" id="A0A2P6RQ30"/>
<dbReference type="SUPFAM" id="SSF56112">
    <property type="entry name" value="Protein kinase-like (PK-like)"/>
    <property type="match status" value="1"/>
</dbReference>
<reference evidence="4 5" key="1">
    <citation type="journal article" date="2018" name="Nat. Genet.">
        <title>The Rosa genome provides new insights in the design of modern roses.</title>
        <authorList>
            <person name="Bendahmane M."/>
        </authorList>
    </citation>
    <scope>NUCLEOTIDE SEQUENCE [LARGE SCALE GENOMIC DNA]</scope>
    <source>
        <strain evidence="5">cv. Old Blush</strain>
    </source>
</reference>
<feature type="domain" description="Protein kinase" evidence="3">
    <location>
        <begin position="1"/>
        <end position="125"/>
    </location>
</feature>
<dbReference type="Proteomes" id="UP000238479">
    <property type="component" value="Chromosome 2"/>
</dbReference>
<keyword evidence="1" id="KW-0547">Nucleotide-binding</keyword>
<dbReference type="PANTHER" id="PTHR27007">
    <property type="match status" value="1"/>
</dbReference>
<dbReference type="GO" id="GO:0051707">
    <property type="term" value="P:response to other organism"/>
    <property type="evidence" value="ECO:0007669"/>
    <property type="project" value="UniProtKB-ARBA"/>
</dbReference>
<evidence type="ECO:0000259" key="3">
    <source>
        <dbReference type="PROSITE" id="PS50011"/>
    </source>
</evidence>
<dbReference type="Gene3D" id="1.10.510.10">
    <property type="entry name" value="Transferase(Phosphotransferase) domain 1"/>
    <property type="match status" value="1"/>
</dbReference>
<dbReference type="GO" id="GO:0004672">
    <property type="term" value="F:protein kinase activity"/>
    <property type="evidence" value="ECO:0007669"/>
    <property type="project" value="InterPro"/>
</dbReference>
<sequence>MTVAVKKILNKSGKGRKEYITEVNLISSLRHPNLVQLKGWCHDGGQTTFLLVYEFMSEGSLDSHLFRARPALTWSVRYKIYKGLALALLYLHDVYLRFGTSYGTVMLMVSSLRLKAIEFHSTCGV</sequence>
<keyword evidence="2" id="KW-0067">ATP-binding</keyword>
<comment type="caution">
    <text evidence="4">The sequence shown here is derived from an EMBL/GenBank/DDBJ whole genome shotgun (WGS) entry which is preliminary data.</text>
</comment>